<evidence type="ECO:0008006" key="10">
    <source>
        <dbReference type="Google" id="ProtNLM"/>
    </source>
</evidence>
<dbReference type="InterPro" id="IPR018619">
    <property type="entry name" value="Hyccin"/>
</dbReference>
<evidence type="ECO:0000256" key="7">
    <source>
        <dbReference type="SAM" id="MobiDB-lite"/>
    </source>
</evidence>
<dbReference type="PANTHER" id="PTHR31220">
    <property type="entry name" value="HYCCIN RELATED"/>
    <property type="match status" value="1"/>
</dbReference>
<name>A0A9R0K4N4_SPIOL</name>
<gene>
    <name evidence="9" type="primary">LOC110796836</name>
</gene>
<dbReference type="Pfam" id="PF09790">
    <property type="entry name" value="Hyccin"/>
    <property type="match status" value="1"/>
</dbReference>
<evidence type="ECO:0000256" key="3">
    <source>
        <dbReference type="ARBA" id="ARBA00022475"/>
    </source>
</evidence>
<dbReference type="RefSeq" id="XP_021857618.1">
    <property type="nucleotide sequence ID" value="XM_022001926.2"/>
</dbReference>
<dbReference type="GO" id="GO:0005886">
    <property type="term" value="C:plasma membrane"/>
    <property type="evidence" value="ECO:0000318"/>
    <property type="project" value="GO_Central"/>
</dbReference>
<sequence length="370" mass="40739">MSTSSPNSHPSSPTTPQKSPSSTTSSPKNPPPASISTSSSSTAATTTTNTSSPTKVQAALESLTSILPTPPSSLSTSPSPPAFVLLTSPEISSQISSLLRHPTSGSGDNHLCRWLYDTFHSSDPSLQLIVLRFVPLISGLYLTRITRRNRQPLAGFEAILLALYAHETTARNNHPITVTVPDLSHPSIYHESSSPQRNNSTDLNIAVISSSLEPHGTVRSTRRARIVGVALELFFSKIWVMSIESKLDFCEFLDQWAGTHHNKNDENEHDNNNDYEIDQDCNKGRILLPWELLGPCLRILGHCMLGGEKEELLLREKAYRACKSLYNRATHDVNPKAILAVGSLLRLVKMDKELDEVDYTEIHNTRVISI</sequence>
<dbReference type="Proteomes" id="UP000813463">
    <property type="component" value="Chromosome 2"/>
</dbReference>
<comment type="similarity">
    <text evidence="6">Belongs to the Hyccin family.</text>
</comment>
<feature type="compositionally biased region" description="Low complexity" evidence="7">
    <location>
        <begin position="34"/>
        <end position="54"/>
    </location>
</feature>
<evidence type="ECO:0000256" key="1">
    <source>
        <dbReference type="ARBA" id="ARBA00004236"/>
    </source>
</evidence>
<evidence type="ECO:0000256" key="5">
    <source>
        <dbReference type="ARBA" id="ARBA00023136"/>
    </source>
</evidence>
<feature type="region of interest" description="Disordered" evidence="7">
    <location>
        <begin position="1"/>
        <end position="55"/>
    </location>
</feature>
<evidence type="ECO:0000256" key="2">
    <source>
        <dbReference type="ARBA" id="ARBA00004514"/>
    </source>
</evidence>
<reference evidence="9" key="2">
    <citation type="submission" date="2025-08" db="UniProtKB">
        <authorList>
            <consortium name="RefSeq"/>
        </authorList>
    </citation>
    <scope>IDENTIFICATION</scope>
    <source>
        <tissue evidence="9">Leaf</tissue>
    </source>
</reference>
<comment type="subcellular location">
    <subcellularLocation>
        <location evidence="1">Cell membrane</location>
    </subcellularLocation>
    <subcellularLocation>
        <location evidence="2">Cytoplasm</location>
        <location evidence="2">Cytosol</location>
    </subcellularLocation>
</comment>
<dbReference type="PANTHER" id="PTHR31220:SF10">
    <property type="entry name" value="HYCCIN"/>
    <property type="match status" value="1"/>
</dbReference>
<keyword evidence="8" id="KW-1185">Reference proteome</keyword>
<evidence type="ECO:0000313" key="8">
    <source>
        <dbReference type="Proteomes" id="UP000813463"/>
    </source>
</evidence>
<evidence type="ECO:0000256" key="6">
    <source>
        <dbReference type="ARBA" id="ARBA00034482"/>
    </source>
</evidence>
<dbReference type="GO" id="GO:0005829">
    <property type="term" value="C:cytosol"/>
    <property type="evidence" value="ECO:0007669"/>
    <property type="project" value="UniProtKB-SubCell"/>
</dbReference>
<feature type="compositionally biased region" description="Low complexity" evidence="7">
    <location>
        <begin position="1"/>
        <end position="27"/>
    </location>
</feature>
<dbReference type="GO" id="GO:0046854">
    <property type="term" value="P:phosphatidylinositol phosphate biosynthetic process"/>
    <property type="evidence" value="ECO:0000318"/>
    <property type="project" value="GO_Central"/>
</dbReference>
<reference evidence="8" key="1">
    <citation type="journal article" date="2021" name="Nat. Commun.">
        <title>Genomic analyses provide insights into spinach domestication and the genetic basis of agronomic traits.</title>
        <authorList>
            <person name="Cai X."/>
            <person name="Sun X."/>
            <person name="Xu C."/>
            <person name="Sun H."/>
            <person name="Wang X."/>
            <person name="Ge C."/>
            <person name="Zhang Z."/>
            <person name="Wang Q."/>
            <person name="Fei Z."/>
            <person name="Jiao C."/>
            <person name="Wang Q."/>
        </authorList>
    </citation>
    <scope>NUCLEOTIDE SEQUENCE [LARGE SCALE GENOMIC DNA]</scope>
    <source>
        <strain evidence="8">cv. Varoflay</strain>
    </source>
</reference>
<proteinExistence type="inferred from homology"/>
<protein>
    <recommendedName>
        <fullName evidence="10">Hyccin</fullName>
    </recommendedName>
</protein>
<organism evidence="8 9">
    <name type="scientific">Spinacia oleracea</name>
    <name type="common">Spinach</name>
    <dbReference type="NCBI Taxonomy" id="3562"/>
    <lineage>
        <taxon>Eukaryota</taxon>
        <taxon>Viridiplantae</taxon>
        <taxon>Streptophyta</taxon>
        <taxon>Embryophyta</taxon>
        <taxon>Tracheophyta</taxon>
        <taxon>Spermatophyta</taxon>
        <taxon>Magnoliopsida</taxon>
        <taxon>eudicotyledons</taxon>
        <taxon>Gunneridae</taxon>
        <taxon>Pentapetalae</taxon>
        <taxon>Caryophyllales</taxon>
        <taxon>Chenopodiaceae</taxon>
        <taxon>Chenopodioideae</taxon>
        <taxon>Anserineae</taxon>
        <taxon>Spinacia</taxon>
    </lineage>
</organism>
<accession>A0A9R0K4N4</accession>
<keyword evidence="3" id="KW-1003">Cell membrane</keyword>
<dbReference type="GO" id="GO:0072659">
    <property type="term" value="P:protein localization to plasma membrane"/>
    <property type="evidence" value="ECO:0000318"/>
    <property type="project" value="GO_Central"/>
</dbReference>
<keyword evidence="5" id="KW-0472">Membrane</keyword>
<evidence type="ECO:0000256" key="4">
    <source>
        <dbReference type="ARBA" id="ARBA00022490"/>
    </source>
</evidence>
<dbReference type="AlphaFoldDB" id="A0A9R0K4N4"/>
<dbReference type="GeneID" id="110796836"/>
<keyword evidence="4" id="KW-0963">Cytoplasm</keyword>
<evidence type="ECO:0000313" key="9">
    <source>
        <dbReference type="RefSeq" id="XP_021857618.1"/>
    </source>
</evidence>
<dbReference type="OrthoDB" id="18937at2759"/>
<dbReference type="KEGG" id="soe:110796836"/>